<reference evidence="2 3" key="1">
    <citation type="submission" date="2016-10" db="EMBL/GenBank/DDBJ databases">
        <authorList>
            <person name="de Groot N.N."/>
        </authorList>
    </citation>
    <scope>NUCLEOTIDE SEQUENCE [LARGE SCALE GENOMIC DNA]</scope>
    <source>
        <strain evidence="2 3">JCM 21544</strain>
    </source>
</reference>
<dbReference type="RefSeq" id="WP_084339034.1">
    <property type="nucleotide sequence ID" value="NZ_FNFD01000022.1"/>
</dbReference>
<dbReference type="EMBL" id="FNFD01000022">
    <property type="protein sequence ID" value="SDL47368.1"/>
    <property type="molecule type" value="Genomic_DNA"/>
</dbReference>
<dbReference type="STRING" id="137658.SAMN05216186_1227"/>
<sequence>MPRYAQAWVEDDGEYADPYPAIREVLSDAYADAAPETIEQLVETTYPGLAAEDLESFFSTLSRAGQAVGQVAKRALPGVVQGATAGAALGPWGALAGGIAGGALSAATSGGARRAPRRAAPPRRPTAPAAPPRAAGAPAATQLLRTLSRPEVSQSLRSLAMGGAGRRNVNVGGQSVPIGAITNLLGQLLERVQAEMHGFSVGETSGTPAYLLDDAGEYVVDPTDPAQRADRVLELFAREDAEAAESLRPVEVVYVEADDDAWDEDEEVDDDALSLYEGLDYDALDDDTY</sequence>
<evidence type="ECO:0000256" key="1">
    <source>
        <dbReference type="SAM" id="MobiDB-lite"/>
    </source>
</evidence>
<proteinExistence type="predicted"/>
<name>A0A1G9KC41_9PSED</name>
<evidence type="ECO:0000313" key="2">
    <source>
        <dbReference type="EMBL" id="SDL47368.1"/>
    </source>
</evidence>
<feature type="compositionally biased region" description="Pro residues" evidence="1">
    <location>
        <begin position="122"/>
        <end position="131"/>
    </location>
</feature>
<organism evidence="2 3">
    <name type="scientific">Pseudomonas indica</name>
    <dbReference type="NCBI Taxonomy" id="137658"/>
    <lineage>
        <taxon>Bacteria</taxon>
        <taxon>Pseudomonadati</taxon>
        <taxon>Pseudomonadota</taxon>
        <taxon>Gammaproteobacteria</taxon>
        <taxon>Pseudomonadales</taxon>
        <taxon>Pseudomonadaceae</taxon>
        <taxon>Pseudomonas</taxon>
    </lineage>
</organism>
<feature type="region of interest" description="Disordered" evidence="1">
    <location>
        <begin position="106"/>
        <end position="138"/>
    </location>
</feature>
<accession>A0A1G9KC41</accession>
<dbReference type="AlphaFoldDB" id="A0A1G9KC41"/>
<protein>
    <submittedName>
        <fullName evidence="2">Uncharacterized protein</fullName>
    </submittedName>
</protein>
<keyword evidence="3" id="KW-1185">Reference proteome</keyword>
<dbReference type="Proteomes" id="UP000198706">
    <property type="component" value="Unassembled WGS sequence"/>
</dbReference>
<evidence type="ECO:0000313" key="3">
    <source>
        <dbReference type="Proteomes" id="UP000198706"/>
    </source>
</evidence>
<gene>
    <name evidence="2" type="ORF">SAMN05216186_1227</name>
</gene>